<dbReference type="Proteomes" id="UP001220962">
    <property type="component" value="Plasmid unnamed2"/>
</dbReference>
<evidence type="ECO:0000313" key="2">
    <source>
        <dbReference type="EMBL" id="WDH85514.1"/>
    </source>
</evidence>
<accession>A0AAX3N9Z9</accession>
<evidence type="ECO:0000313" key="3">
    <source>
        <dbReference type="Proteomes" id="UP001220962"/>
    </source>
</evidence>
<protein>
    <recommendedName>
        <fullName evidence="4">DUF2568 domain-containing protein</fullName>
    </recommendedName>
</protein>
<proteinExistence type="predicted"/>
<name>A0AAX3N9Z9_9BACL</name>
<reference evidence="2" key="1">
    <citation type="submission" date="2023-02" db="EMBL/GenBank/DDBJ databases">
        <title>Pathogen: clinical or host-associated sample.</title>
        <authorList>
            <person name="Hergert J."/>
            <person name="Casey R."/>
            <person name="Wagner J."/>
            <person name="Young E.L."/>
            <person name="Oakeson K.F."/>
        </authorList>
    </citation>
    <scope>NUCLEOTIDE SEQUENCE</scope>
    <source>
        <strain evidence="2">2022CK-00830</strain>
        <plasmid evidence="2">unnamed2</plasmid>
    </source>
</reference>
<gene>
    <name evidence="2" type="ORF">PUW23_26475</name>
</gene>
<geneLocation type="plasmid" evidence="2 3">
    <name>unnamed2</name>
</geneLocation>
<organism evidence="2 3">
    <name type="scientific">Paenibacillus urinalis</name>
    <dbReference type="NCBI Taxonomy" id="521520"/>
    <lineage>
        <taxon>Bacteria</taxon>
        <taxon>Bacillati</taxon>
        <taxon>Bacillota</taxon>
        <taxon>Bacilli</taxon>
        <taxon>Bacillales</taxon>
        <taxon>Paenibacillaceae</taxon>
        <taxon>Paenibacillus</taxon>
    </lineage>
</organism>
<evidence type="ECO:0000256" key="1">
    <source>
        <dbReference type="SAM" id="Phobius"/>
    </source>
</evidence>
<keyword evidence="1" id="KW-1133">Transmembrane helix</keyword>
<keyword evidence="1" id="KW-0812">Transmembrane</keyword>
<evidence type="ECO:0008006" key="4">
    <source>
        <dbReference type="Google" id="ProtNLM"/>
    </source>
</evidence>
<dbReference type="RefSeq" id="WP_047914432.1">
    <property type="nucleotide sequence ID" value="NZ_CP118103.1"/>
</dbReference>
<keyword evidence="1" id="KW-0472">Membrane</keyword>
<sequence length="75" mass="8516">MQEFIIIVLIASFLYPMKNLIGLLTRLALFGMMAYTLFSGSIPNWGDKLFALVILSLPILINLLVRFLKMKIIKA</sequence>
<feature type="transmembrane region" description="Helical" evidence="1">
    <location>
        <begin position="50"/>
        <end position="68"/>
    </location>
</feature>
<dbReference type="EMBL" id="CP118103">
    <property type="protein sequence ID" value="WDH85514.1"/>
    <property type="molecule type" value="Genomic_DNA"/>
</dbReference>
<keyword evidence="2" id="KW-0614">Plasmid</keyword>
<dbReference type="AlphaFoldDB" id="A0AAX3N9Z9"/>